<dbReference type="Pfam" id="PF00098">
    <property type="entry name" value="zf-CCHC"/>
    <property type="match status" value="1"/>
</dbReference>
<dbReference type="SUPFAM" id="SSF57756">
    <property type="entry name" value="Retrovirus zinc finger-like domains"/>
    <property type="match status" value="1"/>
</dbReference>
<sequence length="80" mass="9412">QAEEKLDLSLNMEMNNLQLSHIDSVSAIKSSIKPYSPPPPQQQQQQQQQQHKWYRSSPNVRCYKCNRIGHFAQDCYSKNY</sequence>
<feature type="non-terminal residue" evidence="4">
    <location>
        <position position="1"/>
    </location>
</feature>
<dbReference type="PROSITE" id="PS50158">
    <property type="entry name" value="ZF_CCHC"/>
    <property type="match status" value="1"/>
</dbReference>
<proteinExistence type="predicted"/>
<gene>
    <name evidence="4" type="ORF">SMN809_LOCUS35020</name>
</gene>
<dbReference type="Proteomes" id="UP000676336">
    <property type="component" value="Unassembled WGS sequence"/>
</dbReference>
<dbReference type="InterPro" id="IPR036875">
    <property type="entry name" value="Znf_CCHC_sf"/>
</dbReference>
<dbReference type="Gene3D" id="4.10.60.10">
    <property type="entry name" value="Zinc finger, CCHC-type"/>
    <property type="match status" value="1"/>
</dbReference>
<evidence type="ECO:0000313" key="4">
    <source>
        <dbReference type="EMBL" id="CAF4503488.1"/>
    </source>
</evidence>
<keyword evidence="1" id="KW-0862">Zinc</keyword>
<name>A0A8S2XMP0_9BILA</name>
<keyword evidence="1" id="KW-0479">Metal-binding</keyword>
<comment type="caution">
    <text evidence="4">The sequence shown here is derived from an EMBL/GenBank/DDBJ whole genome shotgun (WGS) entry which is preliminary data.</text>
</comment>
<dbReference type="AlphaFoldDB" id="A0A8S2XMP0"/>
<evidence type="ECO:0000259" key="3">
    <source>
        <dbReference type="PROSITE" id="PS50158"/>
    </source>
</evidence>
<evidence type="ECO:0000256" key="2">
    <source>
        <dbReference type="SAM" id="MobiDB-lite"/>
    </source>
</evidence>
<protein>
    <recommendedName>
        <fullName evidence="3">CCHC-type domain-containing protein</fullName>
    </recommendedName>
</protein>
<keyword evidence="1" id="KW-0863">Zinc-finger</keyword>
<organism evidence="4 5">
    <name type="scientific">Rotaria magnacalcarata</name>
    <dbReference type="NCBI Taxonomy" id="392030"/>
    <lineage>
        <taxon>Eukaryota</taxon>
        <taxon>Metazoa</taxon>
        <taxon>Spiralia</taxon>
        <taxon>Gnathifera</taxon>
        <taxon>Rotifera</taxon>
        <taxon>Eurotatoria</taxon>
        <taxon>Bdelloidea</taxon>
        <taxon>Philodinida</taxon>
        <taxon>Philodinidae</taxon>
        <taxon>Rotaria</taxon>
    </lineage>
</organism>
<accession>A0A8S2XMP0</accession>
<feature type="domain" description="CCHC-type" evidence="3">
    <location>
        <begin position="61"/>
        <end position="75"/>
    </location>
</feature>
<dbReference type="EMBL" id="CAJOBI010082345">
    <property type="protein sequence ID" value="CAF4503488.1"/>
    <property type="molecule type" value="Genomic_DNA"/>
</dbReference>
<evidence type="ECO:0000256" key="1">
    <source>
        <dbReference type="PROSITE-ProRule" id="PRU00047"/>
    </source>
</evidence>
<feature type="region of interest" description="Disordered" evidence="2">
    <location>
        <begin position="30"/>
        <end position="53"/>
    </location>
</feature>
<dbReference type="GO" id="GO:0008270">
    <property type="term" value="F:zinc ion binding"/>
    <property type="evidence" value="ECO:0007669"/>
    <property type="project" value="UniProtKB-KW"/>
</dbReference>
<evidence type="ECO:0000313" key="5">
    <source>
        <dbReference type="Proteomes" id="UP000676336"/>
    </source>
</evidence>
<dbReference type="GO" id="GO:0003676">
    <property type="term" value="F:nucleic acid binding"/>
    <property type="evidence" value="ECO:0007669"/>
    <property type="project" value="InterPro"/>
</dbReference>
<dbReference type="SMART" id="SM00343">
    <property type="entry name" value="ZnF_C2HC"/>
    <property type="match status" value="1"/>
</dbReference>
<reference evidence="4" key="1">
    <citation type="submission" date="2021-02" db="EMBL/GenBank/DDBJ databases">
        <authorList>
            <person name="Nowell W R."/>
        </authorList>
    </citation>
    <scope>NUCLEOTIDE SEQUENCE</scope>
</reference>
<dbReference type="InterPro" id="IPR001878">
    <property type="entry name" value="Znf_CCHC"/>
</dbReference>